<dbReference type="EMBL" id="CP000252">
    <property type="protein sequence ID" value="ABC77531.1"/>
    <property type="molecule type" value="Genomic_DNA"/>
</dbReference>
<name>Q2LTW9_SYNAS</name>
<reference evidence="2 3" key="1">
    <citation type="journal article" date="2007" name="Proc. Natl. Acad. Sci. U.S.A.">
        <title>The genome of Syntrophus aciditrophicus: life at the thermodynamic limit of microbial growth.</title>
        <authorList>
            <person name="McInerney M.J."/>
            <person name="Rohlin L."/>
            <person name="Mouttaki H."/>
            <person name="Kim U."/>
            <person name="Krupp R.S."/>
            <person name="Rios-Hernandez L."/>
            <person name="Sieber J."/>
            <person name="Struchtemeyer C.G."/>
            <person name="Bhattacharyya A."/>
            <person name="Campbell J.W."/>
            <person name="Gunsalus R.P."/>
        </authorList>
    </citation>
    <scope>NUCLEOTIDE SEQUENCE [LARGE SCALE GENOMIC DNA]</scope>
    <source>
        <strain evidence="2 3">SB</strain>
    </source>
</reference>
<dbReference type="HOGENOM" id="CLU_2467876_0_0_7"/>
<evidence type="ECO:0000313" key="2">
    <source>
        <dbReference type="EMBL" id="ABC77531.1"/>
    </source>
</evidence>
<feature type="region of interest" description="Disordered" evidence="1">
    <location>
        <begin position="67"/>
        <end position="88"/>
    </location>
</feature>
<evidence type="ECO:0000313" key="3">
    <source>
        <dbReference type="Proteomes" id="UP000001933"/>
    </source>
</evidence>
<dbReference type="Proteomes" id="UP000001933">
    <property type="component" value="Chromosome"/>
</dbReference>
<dbReference type="AlphaFoldDB" id="Q2LTW9"/>
<accession>Q2LTW9</accession>
<dbReference type="InParanoid" id="Q2LTW9"/>
<organism evidence="2 3">
    <name type="scientific">Syntrophus aciditrophicus (strain SB)</name>
    <dbReference type="NCBI Taxonomy" id="56780"/>
    <lineage>
        <taxon>Bacteria</taxon>
        <taxon>Pseudomonadati</taxon>
        <taxon>Thermodesulfobacteriota</taxon>
        <taxon>Syntrophia</taxon>
        <taxon>Syntrophales</taxon>
        <taxon>Syntrophaceae</taxon>
        <taxon>Syntrophus</taxon>
    </lineage>
</organism>
<protein>
    <submittedName>
        <fullName evidence="2">Hypothetical cytosolic protein</fullName>
    </submittedName>
</protein>
<evidence type="ECO:0000256" key="1">
    <source>
        <dbReference type="SAM" id="MobiDB-lite"/>
    </source>
</evidence>
<dbReference type="STRING" id="56780.SYN_01839"/>
<proteinExistence type="predicted"/>
<sequence length="88" mass="9880">MKMNNVSIVWSALRKLSGWSSIYHSMAHRVRPGKCLNRTNIINIIMLTQAKARTGSFSGFSGVENIRPKNPAGREKWSNTRPCTSAFN</sequence>
<gene>
    <name evidence="2" type="ORF">SYN_01839</name>
</gene>
<keyword evidence="3" id="KW-1185">Reference proteome</keyword>
<dbReference type="KEGG" id="sat:SYN_01839"/>
<feature type="compositionally biased region" description="Polar residues" evidence="1">
    <location>
        <begin position="79"/>
        <end position="88"/>
    </location>
</feature>